<dbReference type="GO" id="GO:0005758">
    <property type="term" value="C:mitochondrial intermembrane space"/>
    <property type="evidence" value="ECO:0007669"/>
    <property type="project" value="TreeGrafter"/>
</dbReference>
<dbReference type="InterPro" id="IPR001567">
    <property type="entry name" value="Pept_M3A_M3B_dom"/>
</dbReference>
<dbReference type="FunFam" id="1.20.1050.40:FF:000001">
    <property type="entry name" value="Thimet oligopeptidase 1"/>
    <property type="match status" value="1"/>
</dbReference>
<evidence type="ECO:0000256" key="4">
    <source>
        <dbReference type="ARBA" id="ARBA00022670"/>
    </source>
</evidence>
<evidence type="ECO:0000313" key="11">
    <source>
        <dbReference type="EMBL" id="PMB73718.1"/>
    </source>
</evidence>
<dbReference type="GO" id="GO:0006508">
    <property type="term" value="P:proteolysis"/>
    <property type="evidence" value="ECO:0007669"/>
    <property type="project" value="UniProtKB-KW"/>
</dbReference>
<feature type="domain" description="Peptidase M3A/M3B catalytic" evidence="10">
    <location>
        <begin position="261"/>
        <end position="710"/>
    </location>
</feature>
<protein>
    <submittedName>
        <fullName evidence="11">Saccharolysin</fullName>
    </submittedName>
</protein>
<evidence type="ECO:0000256" key="5">
    <source>
        <dbReference type="ARBA" id="ARBA00022723"/>
    </source>
</evidence>
<keyword evidence="3" id="KW-0963">Cytoplasm</keyword>
<dbReference type="SUPFAM" id="SSF55486">
    <property type="entry name" value="Metalloproteases ('zincins'), catalytic domain"/>
    <property type="match status" value="1"/>
</dbReference>
<dbReference type="GO" id="GO:0004222">
    <property type="term" value="F:metalloendopeptidase activity"/>
    <property type="evidence" value="ECO:0007669"/>
    <property type="project" value="InterPro"/>
</dbReference>
<keyword evidence="8 9" id="KW-0482">Metalloprotease</keyword>
<dbReference type="FunFam" id="3.40.390.10:FF:000074">
    <property type="entry name" value="Metalloprotease"/>
    <property type="match status" value="1"/>
</dbReference>
<name>A0A2N6P2G6_BEABA</name>
<dbReference type="InterPro" id="IPR024080">
    <property type="entry name" value="Neurolysin/TOP_N"/>
</dbReference>
<dbReference type="Pfam" id="PF01432">
    <property type="entry name" value="Peptidase_M3"/>
    <property type="match status" value="1"/>
</dbReference>
<evidence type="ECO:0000259" key="10">
    <source>
        <dbReference type="Pfam" id="PF01432"/>
    </source>
</evidence>
<dbReference type="Gene3D" id="3.40.390.10">
    <property type="entry name" value="Collagenase (Catalytic Domain)"/>
    <property type="match status" value="1"/>
</dbReference>
<dbReference type="InterPro" id="IPR024077">
    <property type="entry name" value="Neurolysin/TOP_dom2"/>
</dbReference>
<evidence type="ECO:0000256" key="6">
    <source>
        <dbReference type="ARBA" id="ARBA00022801"/>
    </source>
</evidence>
<comment type="caution">
    <text evidence="11">The sequence shown here is derived from an EMBL/GenBank/DDBJ whole genome shotgun (WGS) entry which is preliminary data.</text>
</comment>
<dbReference type="AlphaFoldDB" id="A0A2N6P2G6"/>
<evidence type="ECO:0000256" key="8">
    <source>
        <dbReference type="ARBA" id="ARBA00023049"/>
    </source>
</evidence>
<evidence type="ECO:0000256" key="1">
    <source>
        <dbReference type="ARBA" id="ARBA00004496"/>
    </source>
</evidence>
<evidence type="ECO:0000256" key="2">
    <source>
        <dbReference type="ARBA" id="ARBA00006040"/>
    </source>
</evidence>
<comment type="subcellular location">
    <subcellularLocation>
        <location evidence="1">Cytoplasm</location>
    </subcellularLocation>
</comment>
<dbReference type="InterPro" id="IPR024079">
    <property type="entry name" value="MetalloPept_cat_dom_sf"/>
</dbReference>
<dbReference type="CDD" id="cd06455">
    <property type="entry name" value="M3A_TOP"/>
    <property type="match status" value="1"/>
</dbReference>
<dbReference type="Proteomes" id="UP000235728">
    <property type="component" value="Unassembled WGS sequence"/>
</dbReference>
<evidence type="ECO:0000313" key="12">
    <source>
        <dbReference type="Proteomes" id="UP000235728"/>
    </source>
</evidence>
<keyword evidence="6 9" id="KW-0378">Hydrolase</keyword>
<dbReference type="PANTHER" id="PTHR11804:SF84">
    <property type="entry name" value="SACCHAROLYSIN"/>
    <property type="match status" value="1"/>
</dbReference>
<keyword evidence="5 9" id="KW-0479">Metal-binding</keyword>
<dbReference type="InterPro" id="IPR045090">
    <property type="entry name" value="Pept_M3A_M3B"/>
</dbReference>
<evidence type="ECO:0000256" key="7">
    <source>
        <dbReference type="ARBA" id="ARBA00022833"/>
    </source>
</evidence>
<evidence type="ECO:0000256" key="3">
    <source>
        <dbReference type="ARBA" id="ARBA00022490"/>
    </source>
</evidence>
<comment type="cofactor">
    <cofactor evidence="9">
        <name>Zn(2+)</name>
        <dbReference type="ChEBI" id="CHEBI:29105"/>
    </cofactor>
    <text evidence="9">Binds 1 zinc ion.</text>
</comment>
<evidence type="ECO:0000256" key="9">
    <source>
        <dbReference type="RuleBase" id="RU003435"/>
    </source>
</evidence>
<dbReference type="OMA" id="YMITLVN"/>
<gene>
    <name evidence="11" type="primary">PRD1_1</name>
    <name evidence="11" type="ORF">BM221_001142</name>
</gene>
<organism evidence="11 12">
    <name type="scientific">Beauveria bassiana</name>
    <name type="common">White muscardine disease fungus</name>
    <name type="synonym">Tritirachium shiotae</name>
    <dbReference type="NCBI Taxonomy" id="176275"/>
    <lineage>
        <taxon>Eukaryota</taxon>
        <taxon>Fungi</taxon>
        <taxon>Dikarya</taxon>
        <taxon>Ascomycota</taxon>
        <taxon>Pezizomycotina</taxon>
        <taxon>Sordariomycetes</taxon>
        <taxon>Hypocreomycetidae</taxon>
        <taxon>Hypocreales</taxon>
        <taxon>Cordycipitaceae</taxon>
        <taxon>Beauveria</taxon>
    </lineage>
</organism>
<dbReference type="PANTHER" id="PTHR11804">
    <property type="entry name" value="PROTEASE M3 THIMET OLIGOPEPTIDASE-RELATED"/>
    <property type="match status" value="1"/>
</dbReference>
<comment type="similarity">
    <text evidence="2 9">Belongs to the peptidase M3 family.</text>
</comment>
<sequence>MAAVTLNTPPQAPPLFNHTPESITKVTDDLVARAKAVIDKVVAETTVENATFENTLKPILLEDNVSDTIGGVVGFYHYVSTDAALREASVQAEQKMSELSIELRMREDIFQRVNTIYQNRDAAGLDPEARHIVELEHKRYSNAGLLLPTGPKRDRFKEIQLELTRLLIEARNNANSETGGIFFTLEELAGVPESAINISELEKGTGENEGKVKVGFKPNISVPLMEHAARPETRRDYLIAKENKTYFFLHRDMLIAKQLNINTPLFQKILLLRDEAARLVGYKDHASLRISEKMAKTSENVNTFLADMQVRTGAGLKNDVAQLLKHKKADFEARSLQYDGELYLWDVNYYERIQKEKEYSVDEQAISEYFALWPTFNGMLNIFQKLFGLRFEELDEEARARVSPTGNAKDIIWHEDVNLYAVWEADSTFMGYLYLDMHPRDHKYSHYANFGIGPGSTINSDGRHHPFTALVCNFPKPNKDKPALLQHGDVVTLFHELGHGIHNLVSKTGYTATHGTHVSRDFVEAPSQMLEHWCWVPSVLKTLSSRWDTKEPISDELIANLIKTKSVNRSVFYLRQLVYSTYDMVIHGPESHEALGALDLTKVWNERRAEVSRIKGPESTGYGVHWGQGFNNVGHYIGGYDAGYYGYMYSEVFSADMYYSAFKADPLNAEQGRRYRHIVLERGGSRPEMDLLKEFLGREPNSDAFFKDLGLA</sequence>
<keyword evidence="7 9" id="KW-0862">Zinc</keyword>
<reference evidence="11 12" key="1">
    <citation type="journal article" date="2016" name="Appl. Microbiol. Biotechnol.">
        <title>Characterization of T-DNA insertion mutants with decreased virulence in the entomopathogenic fungus Beauveria bassiana JEF-007.</title>
        <authorList>
            <person name="Kim S."/>
            <person name="Lee S.J."/>
            <person name="Nai Y.S."/>
            <person name="Yu J.S."/>
            <person name="Lee M.R."/>
            <person name="Yang Y.T."/>
            <person name="Kim J.S."/>
        </authorList>
    </citation>
    <scope>NUCLEOTIDE SEQUENCE [LARGE SCALE GENOMIC DNA]</scope>
    <source>
        <strain evidence="11 12">JEF-007</strain>
    </source>
</reference>
<keyword evidence="4 9" id="KW-0645">Protease</keyword>
<dbReference type="EMBL" id="MRVG01000001">
    <property type="protein sequence ID" value="PMB73718.1"/>
    <property type="molecule type" value="Genomic_DNA"/>
</dbReference>
<proteinExistence type="inferred from homology"/>
<dbReference type="GO" id="GO:0006518">
    <property type="term" value="P:peptide metabolic process"/>
    <property type="evidence" value="ECO:0007669"/>
    <property type="project" value="TreeGrafter"/>
</dbReference>
<dbReference type="GO" id="GO:0046872">
    <property type="term" value="F:metal ion binding"/>
    <property type="evidence" value="ECO:0007669"/>
    <property type="project" value="UniProtKB-UniRule"/>
</dbReference>
<accession>A0A2N6P2G6</accession>
<dbReference type="Gene3D" id="1.20.1050.40">
    <property type="entry name" value="Endopeptidase. Chain P, domain 1"/>
    <property type="match status" value="1"/>
</dbReference>
<dbReference type="Gene3D" id="1.10.1370.10">
    <property type="entry name" value="Neurolysin, domain 3"/>
    <property type="match status" value="1"/>
</dbReference>